<dbReference type="eggNOG" id="COG0190">
    <property type="taxonomic scope" value="Bacteria"/>
</dbReference>
<comment type="similarity">
    <text evidence="12">Belongs to the tetrahydrofolate dehydrogenase/cyclohydrolase family.</text>
</comment>
<comment type="caution">
    <text evidence="12">Lacks conserved residue(s) required for the propagation of feature annotation.</text>
</comment>
<dbReference type="FunFam" id="3.40.50.10860:FF:000005">
    <property type="entry name" value="C-1-tetrahydrofolate synthase, cytoplasmic, putative"/>
    <property type="match status" value="1"/>
</dbReference>
<feature type="binding site" evidence="12">
    <location>
        <position position="230"/>
    </location>
    <ligand>
        <name>NADP(+)</name>
        <dbReference type="ChEBI" id="CHEBI:58349"/>
    </ligand>
</feature>
<evidence type="ECO:0000256" key="4">
    <source>
        <dbReference type="ARBA" id="ARBA00022605"/>
    </source>
</evidence>
<dbReference type="EC" id="1.5.1.5" evidence="12"/>
<evidence type="ECO:0000256" key="5">
    <source>
        <dbReference type="ARBA" id="ARBA00022755"/>
    </source>
</evidence>
<dbReference type="GO" id="GO:0035999">
    <property type="term" value="P:tetrahydrofolate interconversion"/>
    <property type="evidence" value="ECO:0007669"/>
    <property type="project" value="UniProtKB-UniRule"/>
</dbReference>
<dbReference type="InterPro" id="IPR036291">
    <property type="entry name" value="NAD(P)-bd_dom_sf"/>
</dbReference>
<keyword evidence="11 12" id="KW-0511">Multifunctional enzyme</keyword>
<dbReference type="InterPro" id="IPR000672">
    <property type="entry name" value="THF_DH/CycHdrlase"/>
</dbReference>
<dbReference type="GO" id="GO:0004488">
    <property type="term" value="F:methylenetetrahydrofolate dehydrogenase (NADP+) activity"/>
    <property type="evidence" value="ECO:0007669"/>
    <property type="project" value="UniProtKB-UniRule"/>
</dbReference>
<dbReference type="SUPFAM" id="SSF51735">
    <property type="entry name" value="NAD(P)-binding Rossmann-fold domains"/>
    <property type="match status" value="1"/>
</dbReference>
<evidence type="ECO:0000313" key="15">
    <source>
        <dbReference type="EMBL" id="KRM27011.1"/>
    </source>
</evidence>
<evidence type="ECO:0000259" key="14">
    <source>
        <dbReference type="Pfam" id="PF02882"/>
    </source>
</evidence>
<dbReference type="PRINTS" id="PR00085">
    <property type="entry name" value="THFDHDRGNASE"/>
</dbReference>
<keyword evidence="3 12" id="KW-0554">One-carbon metabolism</keyword>
<dbReference type="Pfam" id="PF00763">
    <property type="entry name" value="THF_DHG_CYH"/>
    <property type="match status" value="1"/>
</dbReference>
<keyword evidence="8 12" id="KW-0560">Oxidoreductase</keyword>
<dbReference type="Proteomes" id="UP000050949">
    <property type="component" value="Unassembled WGS sequence"/>
</dbReference>
<keyword evidence="6 12" id="KW-0378">Hydrolase</keyword>
<name>A0A0R1XJ88_9LACO</name>
<gene>
    <name evidence="12" type="primary">folD</name>
    <name evidence="15" type="ORF">FC91_GL002793</name>
</gene>
<dbReference type="InterPro" id="IPR020631">
    <property type="entry name" value="THF_DH/CycHdrlase_NAD-bd_dom"/>
</dbReference>
<evidence type="ECO:0000256" key="9">
    <source>
        <dbReference type="ARBA" id="ARBA00023102"/>
    </source>
</evidence>
<evidence type="ECO:0000259" key="13">
    <source>
        <dbReference type="Pfam" id="PF00763"/>
    </source>
</evidence>
<dbReference type="InterPro" id="IPR020630">
    <property type="entry name" value="THF_DH/CycHdrlase_cat_dom"/>
</dbReference>
<comment type="caution">
    <text evidence="15">The sequence shown here is derived from an EMBL/GenBank/DDBJ whole genome shotgun (WGS) entry which is preliminary data.</text>
</comment>
<comment type="pathway">
    <text evidence="1 12">One-carbon metabolism; tetrahydrofolate interconversion.</text>
</comment>
<dbReference type="PATRIC" id="fig|1122147.4.peg.2879"/>
<feature type="domain" description="Tetrahydrofolate dehydrogenase/cyclohydrolase NAD(P)-binding" evidence="14">
    <location>
        <begin position="138"/>
        <end position="279"/>
    </location>
</feature>
<dbReference type="GO" id="GO:0004477">
    <property type="term" value="F:methenyltetrahydrofolate cyclohydrolase activity"/>
    <property type="evidence" value="ECO:0007669"/>
    <property type="project" value="UniProtKB-UniRule"/>
</dbReference>
<comment type="subunit">
    <text evidence="2 12">Homodimer.</text>
</comment>
<dbReference type="GO" id="GO:0006164">
    <property type="term" value="P:purine nucleotide biosynthetic process"/>
    <property type="evidence" value="ECO:0007669"/>
    <property type="project" value="UniProtKB-KW"/>
</dbReference>
<dbReference type="Pfam" id="PF02882">
    <property type="entry name" value="THF_DHG_CYH_C"/>
    <property type="match status" value="1"/>
</dbReference>
<keyword evidence="5 12" id="KW-0658">Purine biosynthesis</keyword>
<dbReference type="RefSeq" id="WP_027828651.1">
    <property type="nucleotide sequence ID" value="NZ_AUEH01000025.1"/>
</dbReference>
<dbReference type="PANTHER" id="PTHR48099">
    <property type="entry name" value="C-1-TETRAHYDROFOLATE SYNTHASE, CYTOPLASMIC-RELATED"/>
    <property type="match status" value="1"/>
</dbReference>
<evidence type="ECO:0000313" key="16">
    <source>
        <dbReference type="Proteomes" id="UP000050949"/>
    </source>
</evidence>
<comment type="function">
    <text evidence="12">Catalyzes the oxidation of 5,10-methylenetetrahydrofolate to 5,10-methenyltetrahydrofolate and then the hydrolysis of 5,10-methenyltetrahydrofolate to 10-formyltetrahydrofolate.</text>
</comment>
<dbReference type="EMBL" id="AZFW01000058">
    <property type="protein sequence ID" value="KRM27011.1"/>
    <property type="molecule type" value="Genomic_DNA"/>
</dbReference>
<evidence type="ECO:0000256" key="10">
    <source>
        <dbReference type="ARBA" id="ARBA00023167"/>
    </source>
</evidence>
<accession>A0A0R1XJ88</accession>
<dbReference type="Gene3D" id="3.40.50.10860">
    <property type="entry name" value="Leucine Dehydrogenase, chain A, domain 1"/>
    <property type="match status" value="1"/>
</dbReference>
<dbReference type="Gene3D" id="3.40.50.720">
    <property type="entry name" value="NAD(P)-binding Rossmann-like Domain"/>
    <property type="match status" value="1"/>
</dbReference>
<dbReference type="GO" id="GO:0005829">
    <property type="term" value="C:cytosol"/>
    <property type="evidence" value="ECO:0007669"/>
    <property type="project" value="TreeGrafter"/>
</dbReference>
<sequence>MSTVVDGRALAAKLLNELQDQIGNLTAQGVVPTLRIVQVGDDPASTIYIRNKKRKGASLGIDVQVVKLPETVTQTALLHQIETLNVNPEVDAILVQMPLPVQIDAAAVVAAIDPAKDADGFTPANFGRLWSGDEGPVPATPAGVMAILQQYHVPLRGQHAVVIGRSRIVGRPMAAMLLQADATVTVAHSHTRNLAELTRTADIIVVAVGIPHFLTADMVKPGAAIIDVGINRTAEGKVTGDVDFAAVEPLAGVITPVPRGVGPMTVAELMIQTVALTKARVAHD</sequence>
<comment type="catalytic activity">
    <reaction evidence="12">
        <text>(6R)-5,10-methenyltetrahydrofolate + H2O = (6R)-10-formyltetrahydrofolate + H(+)</text>
        <dbReference type="Rhea" id="RHEA:23700"/>
        <dbReference type="ChEBI" id="CHEBI:15377"/>
        <dbReference type="ChEBI" id="CHEBI:15378"/>
        <dbReference type="ChEBI" id="CHEBI:57455"/>
        <dbReference type="ChEBI" id="CHEBI:195366"/>
        <dbReference type="EC" id="3.5.4.9"/>
    </reaction>
</comment>
<evidence type="ECO:0000256" key="2">
    <source>
        <dbReference type="ARBA" id="ARBA00011738"/>
    </source>
</evidence>
<dbReference type="AlphaFoldDB" id="A0A0R1XJ88"/>
<dbReference type="InterPro" id="IPR046346">
    <property type="entry name" value="Aminoacid_DH-like_N_sf"/>
</dbReference>
<dbReference type="CDD" id="cd01080">
    <property type="entry name" value="NAD_bind_m-THF_DH_Cyclohyd"/>
    <property type="match status" value="1"/>
</dbReference>
<dbReference type="GO" id="GO:0009086">
    <property type="term" value="P:methionine biosynthetic process"/>
    <property type="evidence" value="ECO:0007669"/>
    <property type="project" value="UniProtKB-KW"/>
</dbReference>
<dbReference type="OrthoDB" id="9803580at2"/>
<dbReference type="PANTHER" id="PTHR48099:SF5">
    <property type="entry name" value="C-1-TETRAHYDROFOLATE SYNTHASE, CYTOPLASMIC"/>
    <property type="match status" value="1"/>
</dbReference>
<evidence type="ECO:0000256" key="11">
    <source>
        <dbReference type="ARBA" id="ARBA00023268"/>
    </source>
</evidence>
<keyword evidence="10 12" id="KW-0486">Methionine biosynthesis</keyword>
<dbReference type="EC" id="3.5.4.9" evidence="12"/>
<organism evidence="15 16">
    <name type="scientific">Schleiferilactobacillus harbinensis DSM 16991</name>
    <dbReference type="NCBI Taxonomy" id="1122147"/>
    <lineage>
        <taxon>Bacteria</taxon>
        <taxon>Bacillati</taxon>
        <taxon>Bacillota</taxon>
        <taxon>Bacilli</taxon>
        <taxon>Lactobacillales</taxon>
        <taxon>Lactobacillaceae</taxon>
        <taxon>Schleiferilactobacillus</taxon>
    </lineage>
</organism>
<comment type="catalytic activity">
    <reaction evidence="12">
        <text>(6R)-5,10-methylene-5,6,7,8-tetrahydrofolate + NADP(+) = (6R)-5,10-methenyltetrahydrofolate + NADPH</text>
        <dbReference type="Rhea" id="RHEA:22812"/>
        <dbReference type="ChEBI" id="CHEBI:15636"/>
        <dbReference type="ChEBI" id="CHEBI:57455"/>
        <dbReference type="ChEBI" id="CHEBI:57783"/>
        <dbReference type="ChEBI" id="CHEBI:58349"/>
        <dbReference type="EC" id="1.5.1.5"/>
    </reaction>
</comment>
<keyword evidence="9 12" id="KW-0368">Histidine biosynthesis</keyword>
<evidence type="ECO:0000256" key="8">
    <source>
        <dbReference type="ARBA" id="ARBA00023002"/>
    </source>
</evidence>
<feature type="domain" description="Tetrahydrofolate dehydrogenase/cyclohydrolase catalytic" evidence="13">
    <location>
        <begin position="5"/>
        <end position="119"/>
    </location>
</feature>
<keyword evidence="7 12" id="KW-0521">NADP</keyword>
<dbReference type="UniPathway" id="UPA00193"/>
<evidence type="ECO:0000256" key="3">
    <source>
        <dbReference type="ARBA" id="ARBA00022563"/>
    </source>
</evidence>
<proteinExistence type="inferred from homology"/>
<dbReference type="FunFam" id="3.40.50.720:FF:000094">
    <property type="entry name" value="Bifunctional protein FolD"/>
    <property type="match status" value="1"/>
</dbReference>
<protein>
    <recommendedName>
        <fullName evidence="12">Bifunctional protein FolD</fullName>
    </recommendedName>
    <domain>
        <recommendedName>
            <fullName evidence="12">Methylenetetrahydrofolate dehydrogenase</fullName>
            <ecNumber evidence="12">1.5.1.5</ecNumber>
        </recommendedName>
    </domain>
    <domain>
        <recommendedName>
            <fullName evidence="12">Methenyltetrahydrofolate cyclohydrolase</fullName>
            <ecNumber evidence="12">3.5.4.9</ecNumber>
        </recommendedName>
    </domain>
</protein>
<evidence type="ECO:0000256" key="1">
    <source>
        <dbReference type="ARBA" id="ARBA00004777"/>
    </source>
</evidence>
<keyword evidence="4 12" id="KW-0028">Amino-acid biosynthesis</keyword>
<evidence type="ECO:0000256" key="12">
    <source>
        <dbReference type="HAMAP-Rule" id="MF_01576"/>
    </source>
</evidence>
<dbReference type="SUPFAM" id="SSF53223">
    <property type="entry name" value="Aminoacid dehydrogenase-like, N-terminal domain"/>
    <property type="match status" value="1"/>
</dbReference>
<reference evidence="15 16" key="1">
    <citation type="journal article" date="2015" name="Genome Announc.">
        <title>Expanding the biotechnology potential of lactobacilli through comparative genomics of 213 strains and associated genera.</title>
        <authorList>
            <person name="Sun Z."/>
            <person name="Harris H.M."/>
            <person name="McCann A."/>
            <person name="Guo C."/>
            <person name="Argimon S."/>
            <person name="Zhang W."/>
            <person name="Yang X."/>
            <person name="Jeffery I.B."/>
            <person name="Cooney J.C."/>
            <person name="Kagawa T.F."/>
            <person name="Liu W."/>
            <person name="Song Y."/>
            <person name="Salvetti E."/>
            <person name="Wrobel A."/>
            <person name="Rasinkangas P."/>
            <person name="Parkhill J."/>
            <person name="Rea M.C."/>
            <person name="O'Sullivan O."/>
            <person name="Ritari J."/>
            <person name="Douillard F.P."/>
            <person name="Paul Ross R."/>
            <person name="Yang R."/>
            <person name="Briner A.E."/>
            <person name="Felis G.E."/>
            <person name="de Vos W.M."/>
            <person name="Barrangou R."/>
            <person name="Klaenhammer T.R."/>
            <person name="Caufield P.W."/>
            <person name="Cui Y."/>
            <person name="Zhang H."/>
            <person name="O'Toole P.W."/>
        </authorList>
    </citation>
    <scope>NUCLEOTIDE SEQUENCE [LARGE SCALE GENOMIC DNA]</scope>
    <source>
        <strain evidence="15 16">DSM 16991</strain>
    </source>
</reference>
<evidence type="ECO:0000256" key="7">
    <source>
        <dbReference type="ARBA" id="ARBA00022857"/>
    </source>
</evidence>
<dbReference type="HAMAP" id="MF_01576">
    <property type="entry name" value="THF_DHG_CYH"/>
    <property type="match status" value="1"/>
</dbReference>
<evidence type="ECO:0000256" key="6">
    <source>
        <dbReference type="ARBA" id="ARBA00022801"/>
    </source>
</evidence>
<feature type="binding site" evidence="12">
    <location>
        <begin position="164"/>
        <end position="166"/>
    </location>
    <ligand>
        <name>NADP(+)</name>
        <dbReference type="ChEBI" id="CHEBI:58349"/>
    </ligand>
</feature>
<dbReference type="GO" id="GO:0000105">
    <property type="term" value="P:L-histidine biosynthetic process"/>
    <property type="evidence" value="ECO:0007669"/>
    <property type="project" value="UniProtKB-KW"/>
</dbReference>